<keyword evidence="1" id="KW-0143">Chaperone</keyword>
<feature type="region of interest" description="Disordered" evidence="2">
    <location>
        <begin position="129"/>
        <end position="151"/>
    </location>
</feature>
<evidence type="ECO:0000256" key="3">
    <source>
        <dbReference type="SAM" id="Phobius"/>
    </source>
</evidence>
<sequence length="266" mass="31173">MPKKRHTIADLLSAVYQNPLQYQDQLKKAPLPDPFIDVLRLGANKKIQLDSRKTAGSEALQKAALFYIEQACLNQEQNLYRILGFNGPASASDLQKHYHLLMLVYHPDRAKERTIWGEKYATRINHAYHQLKNDPKNDQQSHNKSEKKESYPYKPIINKEKESRVLLYLIQRFPIGIRYLPHIILWGSIGLTLALIGLAWYEKRGRESNSISFQQENKVLLKKDLFREKLIELEEKERKNLMELELPLIKSINQEDISEKNEKIKE</sequence>
<dbReference type="InterPro" id="IPR036869">
    <property type="entry name" value="J_dom_sf"/>
</dbReference>
<gene>
    <name evidence="5" type="ORF">NSCAC_0842</name>
</gene>
<dbReference type="Pfam" id="PF00226">
    <property type="entry name" value="DnaJ"/>
    <property type="match status" value="1"/>
</dbReference>
<dbReference type="CDD" id="cd06257">
    <property type="entry name" value="DnaJ"/>
    <property type="match status" value="1"/>
</dbReference>
<feature type="compositionally biased region" description="Basic and acidic residues" evidence="2">
    <location>
        <begin position="131"/>
        <end position="151"/>
    </location>
</feature>
<proteinExistence type="predicted"/>
<keyword evidence="6" id="KW-1185">Reference proteome</keyword>
<dbReference type="SUPFAM" id="SSF46565">
    <property type="entry name" value="Chaperone J-domain"/>
    <property type="match status" value="1"/>
</dbReference>
<evidence type="ECO:0000259" key="4">
    <source>
        <dbReference type="PROSITE" id="PS50076"/>
    </source>
</evidence>
<protein>
    <recommendedName>
        <fullName evidence="4">J domain-containing protein</fullName>
    </recommendedName>
</protein>
<evidence type="ECO:0000313" key="6">
    <source>
        <dbReference type="Proteomes" id="UP000516072"/>
    </source>
</evidence>
<keyword evidence="3" id="KW-0472">Membrane</keyword>
<feature type="domain" description="J" evidence="4">
    <location>
        <begin position="78"/>
        <end position="146"/>
    </location>
</feature>
<dbReference type="SMART" id="SM00271">
    <property type="entry name" value="DnaJ"/>
    <property type="match status" value="1"/>
</dbReference>
<organism evidence="5 6">
    <name type="scientific">Candidatus Nitrosacidococcus tergens</name>
    <dbReference type="NCBI Taxonomy" id="553981"/>
    <lineage>
        <taxon>Bacteria</taxon>
        <taxon>Pseudomonadati</taxon>
        <taxon>Pseudomonadota</taxon>
        <taxon>Gammaproteobacteria</taxon>
        <taxon>Chromatiales</taxon>
        <taxon>Chromatiaceae</taxon>
        <taxon>Candidatus Nitrosacidococcus</taxon>
    </lineage>
</organism>
<dbReference type="RefSeq" id="WP_197745143.1">
    <property type="nucleotide sequence ID" value="NZ_LR778175.1"/>
</dbReference>
<evidence type="ECO:0000256" key="2">
    <source>
        <dbReference type="SAM" id="MobiDB-lite"/>
    </source>
</evidence>
<dbReference type="Gene3D" id="1.10.287.110">
    <property type="entry name" value="DnaJ domain"/>
    <property type="match status" value="1"/>
</dbReference>
<feature type="transmembrane region" description="Helical" evidence="3">
    <location>
        <begin position="179"/>
        <end position="201"/>
    </location>
</feature>
<accession>A0A7G1Q9J8</accession>
<dbReference type="AlphaFoldDB" id="A0A7G1Q9J8"/>
<dbReference type="EMBL" id="LR778175">
    <property type="protein sequence ID" value="CAB1275787.1"/>
    <property type="molecule type" value="Genomic_DNA"/>
</dbReference>
<evidence type="ECO:0000313" key="5">
    <source>
        <dbReference type="EMBL" id="CAB1275787.1"/>
    </source>
</evidence>
<dbReference type="PRINTS" id="PR00625">
    <property type="entry name" value="JDOMAIN"/>
</dbReference>
<dbReference type="InterPro" id="IPR001623">
    <property type="entry name" value="DnaJ_domain"/>
</dbReference>
<name>A0A7G1Q9J8_9GAMM</name>
<keyword evidence="3" id="KW-1133">Transmembrane helix</keyword>
<dbReference type="Proteomes" id="UP000516072">
    <property type="component" value="Chromosome"/>
</dbReference>
<dbReference type="PROSITE" id="PS50076">
    <property type="entry name" value="DNAJ_2"/>
    <property type="match status" value="1"/>
</dbReference>
<dbReference type="KEGG" id="ntg:NSCAC_0842"/>
<reference evidence="5 6" key="1">
    <citation type="submission" date="2020-03" db="EMBL/GenBank/DDBJ databases">
        <authorList>
            <person name="Picone N."/>
        </authorList>
    </citation>
    <scope>NUCLEOTIDE SEQUENCE [LARGE SCALE GENOMIC DNA]</scope>
    <source>
        <strain evidence="5">NSCAC1</strain>
    </source>
</reference>
<keyword evidence="3" id="KW-0812">Transmembrane</keyword>
<evidence type="ECO:0000256" key="1">
    <source>
        <dbReference type="ARBA" id="ARBA00023186"/>
    </source>
</evidence>